<name>A0A9D4CF15_DREPO</name>
<dbReference type="EMBL" id="JAIWYP010000012">
    <property type="protein sequence ID" value="KAH3724039.1"/>
    <property type="molecule type" value="Genomic_DNA"/>
</dbReference>
<evidence type="ECO:0000313" key="2">
    <source>
        <dbReference type="EMBL" id="KAH3724039.1"/>
    </source>
</evidence>
<dbReference type="Proteomes" id="UP000828390">
    <property type="component" value="Unassembled WGS sequence"/>
</dbReference>
<reference evidence="2" key="1">
    <citation type="journal article" date="2019" name="bioRxiv">
        <title>The Genome of the Zebra Mussel, Dreissena polymorpha: A Resource for Invasive Species Research.</title>
        <authorList>
            <person name="McCartney M.A."/>
            <person name="Auch B."/>
            <person name="Kono T."/>
            <person name="Mallez S."/>
            <person name="Zhang Y."/>
            <person name="Obille A."/>
            <person name="Becker A."/>
            <person name="Abrahante J.E."/>
            <person name="Garbe J."/>
            <person name="Badalamenti J.P."/>
            <person name="Herman A."/>
            <person name="Mangelson H."/>
            <person name="Liachko I."/>
            <person name="Sullivan S."/>
            <person name="Sone E.D."/>
            <person name="Koren S."/>
            <person name="Silverstein K.A.T."/>
            <person name="Beckman K.B."/>
            <person name="Gohl D.M."/>
        </authorList>
    </citation>
    <scope>NUCLEOTIDE SEQUENCE</scope>
    <source>
        <strain evidence="2">Duluth1</strain>
        <tissue evidence="2">Whole animal</tissue>
    </source>
</reference>
<keyword evidence="3" id="KW-1185">Reference proteome</keyword>
<sequence>MFNSGYGRKSALHPGQRSTRTSGGVVRFQGTVCQPLVVLKRQGNQESVPRTLAKTSIRAPALCQLVDSHIHVPIAGAVTQPLPASKANNSISLRAFISIRYPKLQTPVHTRCP</sequence>
<organism evidence="2 3">
    <name type="scientific">Dreissena polymorpha</name>
    <name type="common">Zebra mussel</name>
    <name type="synonym">Mytilus polymorpha</name>
    <dbReference type="NCBI Taxonomy" id="45954"/>
    <lineage>
        <taxon>Eukaryota</taxon>
        <taxon>Metazoa</taxon>
        <taxon>Spiralia</taxon>
        <taxon>Lophotrochozoa</taxon>
        <taxon>Mollusca</taxon>
        <taxon>Bivalvia</taxon>
        <taxon>Autobranchia</taxon>
        <taxon>Heteroconchia</taxon>
        <taxon>Euheterodonta</taxon>
        <taxon>Imparidentia</taxon>
        <taxon>Neoheterodontei</taxon>
        <taxon>Myida</taxon>
        <taxon>Dreissenoidea</taxon>
        <taxon>Dreissenidae</taxon>
        <taxon>Dreissena</taxon>
    </lineage>
</organism>
<proteinExistence type="predicted"/>
<evidence type="ECO:0000313" key="3">
    <source>
        <dbReference type="Proteomes" id="UP000828390"/>
    </source>
</evidence>
<evidence type="ECO:0000256" key="1">
    <source>
        <dbReference type="SAM" id="MobiDB-lite"/>
    </source>
</evidence>
<feature type="region of interest" description="Disordered" evidence="1">
    <location>
        <begin position="1"/>
        <end position="22"/>
    </location>
</feature>
<gene>
    <name evidence="2" type="ORF">DPMN_049841</name>
</gene>
<comment type="caution">
    <text evidence="2">The sequence shown here is derived from an EMBL/GenBank/DDBJ whole genome shotgun (WGS) entry which is preliminary data.</text>
</comment>
<reference evidence="2" key="2">
    <citation type="submission" date="2020-11" db="EMBL/GenBank/DDBJ databases">
        <authorList>
            <person name="McCartney M.A."/>
            <person name="Auch B."/>
            <person name="Kono T."/>
            <person name="Mallez S."/>
            <person name="Becker A."/>
            <person name="Gohl D.M."/>
            <person name="Silverstein K.A.T."/>
            <person name="Koren S."/>
            <person name="Bechman K.B."/>
            <person name="Herman A."/>
            <person name="Abrahante J.E."/>
            <person name="Garbe J."/>
        </authorList>
    </citation>
    <scope>NUCLEOTIDE SEQUENCE</scope>
    <source>
        <strain evidence="2">Duluth1</strain>
        <tissue evidence="2">Whole animal</tissue>
    </source>
</reference>
<protein>
    <submittedName>
        <fullName evidence="2">Uncharacterized protein</fullName>
    </submittedName>
</protein>
<dbReference type="AlphaFoldDB" id="A0A9D4CF15"/>
<accession>A0A9D4CF15</accession>